<evidence type="ECO:0000313" key="3">
    <source>
        <dbReference type="EMBL" id="GLH69667.1"/>
    </source>
</evidence>
<dbReference type="PANTHER" id="PTHR10458:SF22">
    <property type="entry name" value="PEPTIDE DEFORMYLASE"/>
    <property type="match status" value="1"/>
</dbReference>
<comment type="similarity">
    <text evidence="1 2">Belongs to the polypeptide deformylase family.</text>
</comment>
<dbReference type="InterPro" id="IPR036821">
    <property type="entry name" value="Peptide_deformylase_sf"/>
</dbReference>
<evidence type="ECO:0000256" key="1">
    <source>
        <dbReference type="ARBA" id="ARBA00010759"/>
    </source>
</evidence>
<dbReference type="RefSeq" id="WP_285723682.1">
    <property type="nucleotide sequence ID" value="NZ_BSDD01000002.1"/>
</dbReference>
<comment type="caution">
    <text evidence="3">The sequence shown here is derived from an EMBL/GenBank/DDBJ whole genome shotgun (WGS) entry which is preliminary data.</text>
</comment>
<evidence type="ECO:0000256" key="2">
    <source>
        <dbReference type="HAMAP-Rule" id="MF_00163"/>
    </source>
</evidence>
<dbReference type="EMBL" id="BSDD01000002">
    <property type="protein sequence ID" value="GLH69667.1"/>
    <property type="molecule type" value="Genomic_DNA"/>
</dbReference>
<dbReference type="InterPro" id="IPR023635">
    <property type="entry name" value="Peptide_deformylase"/>
</dbReference>
<feature type="binding site" evidence="2">
    <location>
        <position position="135"/>
    </location>
    <ligand>
        <name>Fe cation</name>
        <dbReference type="ChEBI" id="CHEBI:24875"/>
    </ligand>
</feature>
<sequence>MSVRPVLTWGDPRLKKNSEDVGEWTPELERLVEDMFETALAEEGVGLAAPQIGVNLNLAVIDCSSGEDPAQKLVLINPEITREEGLQVGPEGCLSIPGIREVLERPQKVTLRNRARDGSWHEVVGEDLLARAFCHEIDHLRGRLFVEYFGPVKRQVLQRRFQKQAKSS</sequence>
<feature type="binding site" evidence="2">
    <location>
        <position position="93"/>
    </location>
    <ligand>
        <name>Fe cation</name>
        <dbReference type="ChEBI" id="CHEBI:24875"/>
    </ligand>
</feature>
<dbReference type="CDD" id="cd00487">
    <property type="entry name" value="Pep_deformylase"/>
    <property type="match status" value="1"/>
</dbReference>
<feature type="binding site" evidence="2">
    <location>
        <position position="139"/>
    </location>
    <ligand>
        <name>Fe cation</name>
        <dbReference type="ChEBI" id="CHEBI:24875"/>
    </ligand>
</feature>
<comment type="function">
    <text evidence="2">Removes the formyl group from the N-terminal Met of newly synthesized proteins. Requires at least a dipeptide for an efficient rate of reaction. N-terminal L-methionine is a prerequisite for activity but the enzyme has broad specificity at other positions.</text>
</comment>
<dbReference type="Pfam" id="PF01327">
    <property type="entry name" value="Pep_deformylase"/>
    <property type="match status" value="1"/>
</dbReference>
<keyword evidence="4" id="KW-1185">Reference proteome</keyword>
<dbReference type="PRINTS" id="PR01576">
    <property type="entry name" value="PDEFORMYLASE"/>
</dbReference>
<proteinExistence type="inferred from homology"/>
<feature type="active site" evidence="2">
    <location>
        <position position="136"/>
    </location>
</feature>
<accession>A0ABQ5Q4J1</accession>
<keyword evidence="2" id="KW-0408">Iron</keyword>
<name>A0ABQ5Q4J1_9BACT</name>
<gene>
    <name evidence="2 3" type="primary">def</name>
    <name evidence="3" type="ORF">GETHPA_12000</name>
</gene>
<dbReference type="Proteomes" id="UP001165089">
    <property type="component" value="Unassembled WGS sequence"/>
</dbReference>
<comment type="cofactor">
    <cofactor evidence="2">
        <name>Fe(2+)</name>
        <dbReference type="ChEBI" id="CHEBI:29033"/>
    </cofactor>
    <text evidence="2">Binds 1 Fe(2+) ion.</text>
</comment>
<dbReference type="NCBIfam" id="TIGR00079">
    <property type="entry name" value="pept_deformyl"/>
    <property type="match status" value="1"/>
</dbReference>
<keyword evidence="2" id="KW-0648">Protein biosynthesis</keyword>
<keyword evidence="2" id="KW-0378">Hydrolase</keyword>
<reference evidence="3 4" key="1">
    <citation type="journal article" date="2023" name="Antonie Van Leeuwenhoek">
        <title>Mesoterricola silvestris gen. nov., sp. nov., Mesoterricola sediminis sp. nov., Geothrix oryzae sp. nov., Geothrix edaphica sp. nov., Geothrix rubra sp. nov., and Geothrix limicola sp. nov., six novel members of Acidobacteriota isolated from soils.</title>
        <authorList>
            <person name="Itoh H."/>
            <person name="Sugisawa Y."/>
            <person name="Mise K."/>
            <person name="Xu Z."/>
            <person name="Kuniyasu M."/>
            <person name="Ushijima N."/>
            <person name="Kawano K."/>
            <person name="Kobayashi E."/>
            <person name="Shiratori Y."/>
            <person name="Masuda Y."/>
            <person name="Senoo K."/>
        </authorList>
    </citation>
    <scope>NUCLEOTIDE SEQUENCE [LARGE SCALE GENOMIC DNA]</scope>
    <source>
        <strain evidence="3 4">Red803</strain>
    </source>
</reference>
<protein>
    <recommendedName>
        <fullName evidence="2">Peptide deformylase</fullName>
        <shortName evidence="2">PDF</shortName>
        <ecNumber evidence="2">3.5.1.88</ecNumber>
    </recommendedName>
    <alternativeName>
        <fullName evidence="2">Polypeptide deformylase</fullName>
    </alternativeName>
</protein>
<dbReference type="Gene3D" id="3.90.45.10">
    <property type="entry name" value="Peptide deformylase"/>
    <property type="match status" value="1"/>
</dbReference>
<keyword evidence="2" id="KW-0479">Metal-binding</keyword>
<dbReference type="EC" id="3.5.1.88" evidence="2"/>
<dbReference type="PANTHER" id="PTHR10458">
    <property type="entry name" value="PEPTIDE DEFORMYLASE"/>
    <property type="match status" value="1"/>
</dbReference>
<comment type="catalytic activity">
    <reaction evidence="2">
        <text>N-terminal N-formyl-L-methionyl-[peptide] + H2O = N-terminal L-methionyl-[peptide] + formate</text>
        <dbReference type="Rhea" id="RHEA:24420"/>
        <dbReference type="Rhea" id="RHEA-COMP:10639"/>
        <dbReference type="Rhea" id="RHEA-COMP:10640"/>
        <dbReference type="ChEBI" id="CHEBI:15377"/>
        <dbReference type="ChEBI" id="CHEBI:15740"/>
        <dbReference type="ChEBI" id="CHEBI:49298"/>
        <dbReference type="ChEBI" id="CHEBI:64731"/>
        <dbReference type="EC" id="3.5.1.88"/>
    </reaction>
</comment>
<dbReference type="PIRSF" id="PIRSF004749">
    <property type="entry name" value="Pep_def"/>
    <property type="match status" value="1"/>
</dbReference>
<dbReference type="HAMAP" id="MF_00163">
    <property type="entry name" value="Pep_deformylase"/>
    <property type="match status" value="1"/>
</dbReference>
<dbReference type="SUPFAM" id="SSF56420">
    <property type="entry name" value="Peptide deformylase"/>
    <property type="match status" value="1"/>
</dbReference>
<dbReference type="NCBIfam" id="NF001159">
    <property type="entry name" value="PRK00150.1-3"/>
    <property type="match status" value="1"/>
</dbReference>
<evidence type="ECO:0000313" key="4">
    <source>
        <dbReference type="Proteomes" id="UP001165089"/>
    </source>
</evidence>
<organism evidence="3 4">
    <name type="scientific">Geothrix rubra</name>
    <dbReference type="NCBI Taxonomy" id="2927977"/>
    <lineage>
        <taxon>Bacteria</taxon>
        <taxon>Pseudomonadati</taxon>
        <taxon>Acidobacteriota</taxon>
        <taxon>Holophagae</taxon>
        <taxon>Holophagales</taxon>
        <taxon>Holophagaceae</taxon>
        <taxon>Geothrix</taxon>
    </lineage>
</organism>